<feature type="transmembrane region" description="Helical" evidence="2">
    <location>
        <begin position="36"/>
        <end position="54"/>
    </location>
</feature>
<keyword evidence="2" id="KW-0812">Transmembrane</keyword>
<feature type="transmembrane region" description="Helical" evidence="2">
    <location>
        <begin position="212"/>
        <end position="232"/>
    </location>
</feature>
<dbReference type="PANTHER" id="PTHR12715">
    <property type="entry name" value="TRANSPORTER, DRUG/METABOLITE EXPORTER FAMILY"/>
    <property type="match status" value="1"/>
</dbReference>
<feature type="transmembrane region" description="Helical" evidence="2">
    <location>
        <begin position="66"/>
        <end position="87"/>
    </location>
</feature>
<keyword evidence="2" id="KW-0472">Membrane</keyword>
<dbReference type="PANTHER" id="PTHR12715:SF4">
    <property type="entry name" value="EAMA DOMAIN-CONTAINING PROTEIN"/>
    <property type="match status" value="1"/>
</dbReference>
<sequence>MKRILPALAAGVTMVFWASAFIAIRFVGEDYSPGSMALGRLVVGSVALVAVVAFRSRRALPRGRPLALVLAYGVLWFGLYAILLNAAERHLDAGTAALIVNVGPILIAVLAGIYLKEGFPRGLVTGLVVAFGGVSTIAVATSTGHHDASGVLLALGAAALYAVGVLLQKQALRDVDPFTATWLGCVAGMAVCLPFAPTLISEVAAAPASATAGIVYMGLFPTAVAFATWAYALSHTSAGKLSSSSYVVPAITVLMSWAFLAEVPRPLALLGGVLCLVGVALTRLPARAPAPRAEPART</sequence>
<keyword evidence="5" id="KW-1185">Reference proteome</keyword>
<evidence type="ECO:0000259" key="3">
    <source>
        <dbReference type="Pfam" id="PF00892"/>
    </source>
</evidence>
<protein>
    <submittedName>
        <fullName evidence="4">Membrane protein</fullName>
    </submittedName>
</protein>
<evidence type="ECO:0000313" key="5">
    <source>
        <dbReference type="Proteomes" id="UP000612585"/>
    </source>
</evidence>
<dbReference type="Pfam" id="PF00892">
    <property type="entry name" value="EamA"/>
    <property type="match status" value="2"/>
</dbReference>
<feature type="transmembrane region" description="Helical" evidence="2">
    <location>
        <begin position="148"/>
        <end position="167"/>
    </location>
</feature>
<dbReference type="EMBL" id="BOPG01000060">
    <property type="protein sequence ID" value="GIJ60812.1"/>
    <property type="molecule type" value="Genomic_DNA"/>
</dbReference>
<dbReference type="InterPro" id="IPR037185">
    <property type="entry name" value="EmrE-like"/>
</dbReference>
<feature type="transmembrane region" description="Helical" evidence="2">
    <location>
        <begin position="179"/>
        <end position="200"/>
    </location>
</feature>
<feature type="transmembrane region" description="Helical" evidence="2">
    <location>
        <begin position="122"/>
        <end position="142"/>
    </location>
</feature>
<dbReference type="InterPro" id="IPR052756">
    <property type="entry name" value="Alkyne_AA_exporter"/>
</dbReference>
<reference evidence="4" key="1">
    <citation type="submission" date="2021-01" db="EMBL/GenBank/DDBJ databases">
        <title>Whole genome shotgun sequence of Virgisporangium aurantiacum NBRC 16421.</title>
        <authorList>
            <person name="Komaki H."/>
            <person name="Tamura T."/>
        </authorList>
    </citation>
    <scope>NUCLEOTIDE SEQUENCE</scope>
    <source>
        <strain evidence="4">NBRC 16421</strain>
    </source>
</reference>
<keyword evidence="2" id="KW-1133">Transmembrane helix</keyword>
<accession>A0A8J3ZBK7</accession>
<feature type="domain" description="EamA" evidence="3">
    <location>
        <begin position="8"/>
        <end position="137"/>
    </location>
</feature>
<dbReference type="Proteomes" id="UP000612585">
    <property type="component" value="Unassembled WGS sequence"/>
</dbReference>
<evidence type="ECO:0000256" key="2">
    <source>
        <dbReference type="SAM" id="Phobius"/>
    </source>
</evidence>
<evidence type="ECO:0000313" key="4">
    <source>
        <dbReference type="EMBL" id="GIJ60812.1"/>
    </source>
</evidence>
<dbReference type="SUPFAM" id="SSF103481">
    <property type="entry name" value="Multidrug resistance efflux transporter EmrE"/>
    <property type="match status" value="2"/>
</dbReference>
<gene>
    <name evidence="4" type="ORF">Vau01_083280</name>
</gene>
<comment type="caution">
    <text evidence="4">The sequence shown here is derived from an EMBL/GenBank/DDBJ whole genome shotgun (WGS) entry which is preliminary data.</text>
</comment>
<feature type="transmembrane region" description="Helical" evidence="2">
    <location>
        <begin position="267"/>
        <end position="286"/>
    </location>
</feature>
<dbReference type="InterPro" id="IPR000620">
    <property type="entry name" value="EamA_dom"/>
</dbReference>
<organism evidence="4 5">
    <name type="scientific">Virgisporangium aurantiacum</name>
    <dbReference type="NCBI Taxonomy" id="175570"/>
    <lineage>
        <taxon>Bacteria</taxon>
        <taxon>Bacillati</taxon>
        <taxon>Actinomycetota</taxon>
        <taxon>Actinomycetes</taxon>
        <taxon>Micromonosporales</taxon>
        <taxon>Micromonosporaceae</taxon>
        <taxon>Virgisporangium</taxon>
    </lineage>
</organism>
<feature type="transmembrane region" description="Helical" evidence="2">
    <location>
        <begin position="244"/>
        <end position="261"/>
    </location>
</feature>
<dbReference type="AlphaFoldDB" id="A0A8J3ZBK7"/>
<evidence type="ECO:0000256" key="1">
    <source>
        <dbReference type="ARBA" id="ARBA00007362"/>
    </source>
</evidence>
<feature type="transmembrane region" description="Helical" evidence="2">
    <location>
        <begin position="93"/>
        <end position="115"/>
    </location>
</feature>
<dbReference type="RefSeq" id="WP_239152277.1">
    <property type="nucleotide sequence ID" value="NZ_BOPG01000060.1"/>
</dbReference>
<feature type="domain" description="EamA" evidence="3">
    <location>
        <begin position="149"/>
        <end position="282"/>
    </location>
</feature>
<name>A0A8J3ZBK7_9ACTN</name>
<proteinExistence type="inferred from homology"/>
<dbReference type="GO" id="GO:0016020">
    <property type="term" value="C:membrane"/>
    <property type="evidence" value="ECO:0007669"/>
    <property type="project" value="InterPro"/>
</dbReference>
<comment type="similarity">
    <text evidence="1">Belongs to the EamA transporter family.</text>
</comment>